<name>A0ABR9PU27_9BACT</name>
<dbReference type="EMBL" id="JAAIYO010000007">
    <property type="protein sequence ID" value="MBE4751282.1"/>
    <property type="molecule type" value="Genomic_DNA"/>
</dbReference>
<feature type="region of interest" description="Disordered" evidence="1">
    <location>
        <begin position="1"/>
        <end position="30"/>
    </location>
</feature>
<reference evidence="2 3" key="1">
    <citation type="submission" date="2020-02" db="EMBL/GenBank/DDBJ databases">
        <authorList>
            <person name="Babadi Z.K."/>
            <person name="Risdian C."/>
            <person name="Ebrahimipour G.H."/>
            <person name="Wink J."/>
        </authorList>
    </citation>
    <scope>NUCLEOTIDE SEQUENCE [LARGE SCALE GENOMIC DNA]</scope>
    <source>
        <strain evidence="2 3">ZKHCc1 1396</strain>
    </source>
</reference>
<evidence type="ECO:0008006" key="4">
    <source>
        <dbReference type="Google" id="ProtNLM"/>
    </source>
</evidence>
<gene>
    <name evidence="2" type="ORF">G4177_24195</name>
</gene>
<dbReference type="Proteomes" id="UP001516472">
    <property type="component" value="Unassembled WGS sequence"/>
</dbReference>
<evidence type="ECO:0000256" key="1">
    <source>
        <dbReference type="SAM" id="MobiDB-lite"/>
    </source>
</evidence>
<dbReference type="Gene3D" id="3.30.1150.10">
    <property type="match status" value="1"/>
</dbReference>
<proteinExistence type="predicted"/>
<comment type="caution">
    <text evidence="2">The sequence shown here is derived from an EMBL/GenBank/DDBJ whole genome shotgun (WGS) entry which is preliminary data.</text>
</comment>
<dbReference type="Gene3D" id="1.25.40.10">
    <property type="entry name" value="Tetratricopeptide repeat domain"/>
    <property type="match status" value="1"/>
</dbReference>
<sequence>MEDKPVERVIQGSASLGSGGQPDEPTVELEPEQAPAVFAEAVQLLKGAPTPEDLKRASGDLSAACDAGLQEACTFQREAFAAPERISGGMFVSPHPVELVRRGMFALLIFRCHIDAQGQVRDCEVIEGGPVEGTQRALTELYASRYRPASLAGHPMSVLYTFNLRFLPPNGTLSEEHELAWARQRVSQHPRSAPAWMTLAMRLAVQAPQDRLYPHAVARAHALAPGSWWAATEVAWQQVQTGQSAAALMTVRSSMRRKQANPYVQETVAAAYFGLGQCAEALKVQERAVGLLPEAWPEEEHARFGRKLKEYQRACATPAPAVSAAPAPR</sequence>
<dbReference type="RefSeq" id="WP_193428475.1">
    <property type="nucleotide sequence ID" value="NZ_CBCSIP010000036.1"/>
</dbReference>
<evidence type="ECO:0000313" key="2">
    <source>
        <dbReference type="EMBL" id="MBE4751282.1"/>
    </source>
</evidence>
<organism evidence="2 3">
    <name type="scientific">Corallococcus soli</name>
    <dbReference type="NCBI Taxonomy" id="2710757"/>
    <lineage>
        <taxon>Bacteria</taxon>
        <taxon>Pseudomonadati</taxon>
        <taxon>Myxococcota</taxon>
        <taxon>Myxococcia</taxon>
        <taxon>Myxococcales</taxon>
        <taxon>Cystobacterineae</taxon>
        <taxon>Myxococcaceae</taxon>
        <taxon>Corallococcus</taxon>
    </lineage>
</organism>
<protein>
    <recommendedName>
        <fullName evidence="4">TonB C-terminal domain-containing protein</fullName>
    </recommendedName>
</protein>
<keyword evidence="3" id="KW-1185">Reference proteome</keyword>
<evidence type="ECO:0000313" key="3">
    <source>
        <dbReference type="Proteomes" id="UP001516472"/>
    </source>
</evidence>
<dbReference type="SUPFAM" id="SSF74653">
    <property type="entry name" value="TolA/TonB C-terminal domain"/>
    <property type="match status" value="1"/>
</dbReference>
<dbReference type="InterPro" id="IPR011990">
    <property type="entry name" value="TPR-like_helical_dom_sf"/>
</dbReference>
<dbReference type="SUPFAM" id="SSF48452">
    <property type="entry name" value="TPR-like"/>
    <property type="match status" value="1"/>
</dbReference>
<accession>A0ABR9PU27</accession>